<sequence length="110" mass="12240">MFVVSLTISTRLEEEDGDLAQVEVDKVLCLVRHIRSEVPTYNAMPRGVVFLIELLLDVGSDILLDVVFLHCLCSAIDRILLHVLCAKMSEHGGSVILLRIHPRSITITGF</sequence>
<dbReference type="AlphaFoldDB" id="A0A7S4NSI0"/>
<evidence type="ECO:0000313" key="1">
    <source>
        <dbReference type="EMBL" id="CAE2306711.1"/>
    </source>
</evidence>
<name>A0A7S4NSI0_GUITH</name>
<proteinExistence type="predicted"/>
<gene>
    <name evidence="1" type="ORF">GTHE00462_LOCUS19020</name>
</gene>
<dbReference type="EMBL" id="HBKN01024345">
    <property type="protein sequence ID" value="CAE2306711.1"/>
    <property type="molecule type" value="Transcribed_RNA"/>
</dbReference>
<reference evidence="1" key="1">
    <citation type="submission" date="2021-01" db="EMBL/GenBank/DDBJ databases">
        <authorList>
            <person name="Corre E."/>
            <person name="Pelletier E."/>
            <person name="Niang G."/>
            <person name="Scheremetjew M."/>
            <person name="Finn R."/>
            <person name="Kale V."/>
            <person name="Holt S."/>
            <person name="Cochrane G."/>
            <person name="Meng A."/>
            <person name="Brown T."/>
            <person name="Cohen L."/>
        </authorList>
    </citation>
    <scope>NUCLEOTIDE SEQUENCE</scope>
    <source>
        <strain evidence="1">CCMP 2712</strain>
    </source>
</reference>
<protein>
    <submittedName>
        <fullName evidence="1">Uncharacterized protein</fullName>
    </submittedName>
</protein>
<dbReference type="PANTHER" id="PTHR48424:SF3">
    <property type="entry name" value="DYNEIN LIGHT CHAIN-RELATED"/>
    <property type="match status" value="1"/>
</dbReference>
<organism evidence="1">
    <name type="scientific">Guillardia theta</name>
    <name type="common">Cryptophyte</name>
    <name type="synonym">Cryptomonas phi</name>
    <dbReference type="NCBI Taxonomy" id="55529"/>
    <lineage>
        <taxon>Eukaryota</taxon>
        <taxon>Cryptophyceae</taxon>
        <taxon>Pyrenomonadales</taxon>
        <taxon>Geminigeraceae</taxon>
        <taxon>Guillardia</taxon>
    </lineage>
</organism>
<accession>A0A7S4NSI0</accession>
<dbReference type="PANTHER" id="PTHR48424">
    <property type="entry name" value="DYNEIN LIGHT CHAIN-RELATED"/>
    <property type="match status" value="1"/>
</dbReference>